<dbReference type="Pfam" id="PF12706">
    <property type="entry name" value="Lactamase_B_2"/>
    <property type="match status" value="1"/>
</dbReference>
<dbReference type="AlphaFoldDB" id="A0A510K180"/>
<sequence>MGELNKETRLERRLVKKMKFSSLGSGSSGNSSYIEMGNKKFLIDAGFSGKKIVEKLNNIEKRIEDIMGIFVTHEHSDHIQGLGVVSRKYDIPIYLHEVTYNVIKDKIGKIEKKNLNFIRDEKTVIDNCVINNFEVMHDAEKCLGYTFEYEGKKLSYASDVGCVNNIIKENLKNSDVIVLESNYDYNMLMTGPYHWELKNRVKGRNGHLSNSEASKLIGQVLNEKLKKIYLMHISKDNNTPELAYNSLYQILERENKSHLEIEIINEEGTEIYKI</sequence>
<dbReference type="InterPro" id="IPR001279">
    <property type="entry name" value="Metallo-B-lactamas"/>
</dbReference>
<name>A0A510K180_9FUSO</name>
<proteinExistence type="predicted"/>
<dbReference type="InterPro" id="IPR036866">
    <property type="entry name" value="RibonucZ/Hydroxyglut_hydro"/>
</dbReference>
<feature type="domain" description="Metallo-beta-lactamase" evidence="1">
    <location>
        <begin position="28"/>
        <end position="194"/>
    </location>
</feature>
<dbReference type="Gene3D" id="3.60.15.10">
    <property type="entry name" value="Ribonuclease Z/Hydroxyacylglutathione hydrolase-like"/>
    <property type="match status" value="1"/>
</dbReference>
<gene>
    <name evidence="2" type="ORF">JMUB3870_1529</name>
</gene>
<evidence type="ECO:0000259" key="1">
    <source>
        <dbReference type="SMART" id="SM00849"/>
    </source>
</evidence>
<dbReference type="SMART" id="SM00849">
    <property type="entry name" value="Lactamase_B"/>
    <property type="match status" value="1"/>
</dbReference>
<accession>A0A510K180</accession>
<protein>
    <submittedName>
        <fullName evidence="2">Beta-lactamase</fullName>
    </submittedName>
</protein>
<dbReference type="PANTHER" id="PTHR47619">
    <property type="entry name" value="METALLO-HYDROLASE YYCJ-RELATED"/>
    <property type="match status" value="1"/>
</dbReference>
<dbReference type="InterPro" id="IPR052533">
    <property type="entry name" value="WalJ/YycJ-like"/>
</dbReference>
<organism evidence="2 3">
    <name type="scientific">Leptotrichia trevisanii</name>
    <dbReference type="NCBI Taxonomy" id="109328"/>
    <lineage>
        <taxon>Bacteria</taxon>
        <taxon>Fusobacteriati</taxon>
        <taxon>Fusobacteriota</taxon>
        <taxon>Fusobacteriia</taxon>
        <taxon>Fusobacteriales</taxon>
        <taxon>Leptotrichiaceae</taxon>
        <taxon>Leptotrichia</taxon>
    </lineage>
</organism>
<reference evidence="2 3" key="1">
    <citation type="submission" date="2019-07" db="EMBL/GenBank/DDBJ databases">
        <title>Complete Genome Sequence of Leptotrichia trevisanii Strain JMUB3870.</title>
        <authorList>
            <person name="Watanabe S."/>
            <person name="Cui L."/>
        </authorList>
    </citation>
    <scope>NUCLEOTIDE SEQUENCE [LARGE SCALE GENOMIC DNA]</scope>
    <source>
        <strain evidence="2 3">JMUB3870</strain>
    </source>
</reference>
<dbReference type="SUPFAM" id="SSF56281">
    <property type="entry name" value="Metallo-hydrolase/oxidoreductase"/>
    <property type="match status" value="1"/>
</dbReference>
<evidence type="ECO:0000313" key="2">
    <source>
        <dbReference type="EMBL" id="BBM45410.1"/>
    </source>
</evidence>
<dbReference type="EMBL" id="AP019831">
    <property type="protein sequence ID" value="BBM45410.1"/>
    <property type="molecule type" value="Genomic_DNA"/>
</dbReference>
<dbReference type="PANTHER" id="PTHR47619:SF1">
    <property type="entry name" value="EXODEOXYRIBONUCLEASE WALJ"/>
    <property type="match status" value="1"/>
</dbReference>
<dbReference type="Proteomes" id="UP000422644">
    <property type="component" value="Chromosome"/>
</dbReference>
<evidence type="ECO:0000313" key="3">
    <source>
        <dbReference type="Proteomes" id="UP000422644"/>
    </source>
</evidence>
<keyword evidence="3" id="KW-1185">Reference proteome</keyword>